<evidence type="ECO:0000313" key="8">
    <source>
        <dbReference type="EMBL" id="ACD90945.1"/>
    </source>
</evidence>
<accession>B3EF83</accession>
<dbReference type="SFLD" id="SFLDS00029">
    <property type="entry name" value="Radical_SAM"/>
    <property type="match status" value="1"/>
</dbReference>
<dbReference type="InterPro" id="IPR013785">
    <property type="entry name" value="Aldolase_TIM"/>
</dbReference>
<dbReference type="Gene3D" id="3.20.20.70">
    <property type="entry name" value="Aldolase class I"/>
    <property type="match status" value="1"/>
</dbReference>
<evidence type="ECO:0000256" key="5">
    <source>
        <dbReference type="ARBA" id="ARBA00023004"/>
    </source>
</evidence>
<keyword evidence="3" id="KW-0949">S-adenosyl-L-methionine</keyword>
<dbReference type="GO" id="GO:0051539">
    <property type="term" value="F:4 iron, 4 sulfur cluster binding"/>
    <property type="evidence" value="ECO:0007669"/>
    <property type="project" value="UniProtKB-KW"/>
</dbReference>
<dbReference type="SFLD" id="SFLDG01386">
    <property type="entry name" value="main_SPASM_domain-containing"/>
    <property type="match status" value="1"/>
</dbReference>
<evidence type="ECO:0000259" key="7">
    <source>
        <dbReference type="PROSITE" id="PS51918"/>
    </source>
</evidence>
<dbReference type="STRING" id="290315.Clim_1913"/>
<evidence type="ECO:0000256" key="2">
    <source>
        <dbReference type="ARBA" id="ARBA00022485"/>
    </source>
</evidence>
<dbReference type="CDD" id="cd01335">
    <property type="entry name" value="Radical_SAM"/>
    <property type="match status" value="1"/>
</dbReference>
<dbReference type="InterPro" id="IPR026346">
    <property type="entry name" value="SCM_rSAM_ScmF"/>
</dbReference>
<organism evidence="8 9">
    <name type="scientific">Chlorobium limicola (strain DSM 245 / NBRC 103803 / 6330)</name>
    <dbReference type="NCBI Taxonomy" id="290315"/>
    <lineage>
        <taxon>Bacteria</taxon>
        <taxon>Pseudomonadati</taxon>
        <taxon>Chlorobiota</taxon>
        <taxon>Chlorobiia</taxon>
        <taxon>Chlorobiales</taxon>
        <taxon>Chlorobiaceae</taxon>
        <taxon>Chlorobium/Pelodictyon group</taxon>
        <taxon>Chlorobium</taxon>
    </lineage>
</organism>
<dbReference type="NCBIfam" id="TIGR04251">
    <property type="entry name" value="SCM_rSAM_ScmF"/>
    <property type="match status" value="1"/>
</dbReference>
<comment type="cofactor">
    <cofactor evidence="1">
        <name>[4Fe-4S] cluster</name>
        <dbReference type="ChEBI" id="CHEBI:49883"/>
    </cofactor>
</comment>
<dbReference type="PANTHER" id="PTHR11228:SF7">
    <property type="entry name" value="PQQA PEPTIDE CYCLASE"/>
    <property type="match status" value="1"/>
</dbReference>
<dbReference type="PANTHER" id="PTHR11228">
    <property type="entry name" value="RADICAL SAM DOMAIN PROTEIN"/>
    <property type="match status" value="1"/>
</dbReference>
<dbReference type="InterPro" id="IPR006638">
    <property type="entry name" value="Elp3/MiaA/NifB-like_rSAM"/>
</dbReference>
<dbReference type="SFLD" id="SFLDG01067">
    <property type="entry name" value="SPASM/twitch_domain_containing"/>
    <property type="match status" value="1"/>
</dbReference>
<dbReference type="InterPro" id="IPR007197">
    <property type="entry name" value="rSAM"/>
</dbReference>
<dbReference type="eggNOG" id="COG0535">
    <property type="taxonomic scope" value="Bacteria"/>
</dbReference>
<evidence type="ECO:0000256" key="1">
    <source>
        <dbReference type="ARBA" id="ARBA00001966"/>
    </source>
</evidence>
<dbReference type="RefSeq" id="WP_012466814.1">
    <property type="nucleotide sequence ID" value="NC_010803.1"/>
</dbReference>
<dbReference type="KEGG" id="cli:Clim_1913"/>
<protein>
    <submittedName>
        <fullName evidence="8">Radical SAM domain protein</fullName>
    </submittedName>
</protein>
<dbReference type="PIRSF" id="PIRSF037420">
    <property type="entry name" value="PQQ_syn_pqqE"/>
    <property type="match status" value="1"/>
</dbReference>
<proteinExistence type="predicted"/>
<name>B3EF83_CHLL2</name>
<dbReference type="InterPro" id="IPR058240">
    <property type="entry name" value="rSAM_sf"/>
</dbReference>
<evidence type="ECO:0000256" key="4">
    <source>
        <dbReference type="ARBA" id="ARBA00022723"/>
    </source>
</evidence>
<dbReference type="PROSITE" id="PS51918">
    <property type="entry name" value="RADICAL_SAM"/>
    <property type="match status" value="1"/>
</dbReference>
<dbReference type="SUPFAM" id="SSF102114">
    <property type="entry name" value="Radical SAM enzymes"/>
    <property type="match status" value="1"/>
</dbReference>
<dbReference type="OrthoDB" id="9763993at2"/>
<keyword evidence="4" id="KW-0479">Metal-binding</keyword>
<dbReference type="GO" id="GO:0046872">
    <property type="term" value="F:metal ion binding"/>
    <property type="evidence" value="ECO:0007669"/>
    <property type="project" value="UniProtKB-KW"/>
</dbReference>
<reference evidence="8 9" key="1">
    <citation type="submission" date="2008-05" db="EMBL/GenBank/DDBJ databases">
        <title>Complete sequence of Chlorobium limicola DSM 245.</title>
        <authorList>
            <consortium name="US DOE Joint Genome Institute"/>
            <person name="Lucas S."/>
            <person name="Copeland A."/>
            <person name="Lapidus A."/>
            <person name="Glavina del Rio T."/>
            <person name="Dalin E."/>
            <person name="Tice H."/>
            <person name="Bruce D."/>
            <person name="Goodwin L."/>
            <person name="Pitluck S."/>
            <person name="Schmutz J."/>
            <person name="Larimer F."/>
            <person name="Land M."/>
            <person name="Hauser L."/>
            <person name="Kyrpides N."/>
            <person name="Ovchinnikova G."/>
            <person name="Zhao F."/>
            <person name="Li T."/>
            <person name="Liu Z."/>
            <person name="Overmann J."/>
            <person name="Bryant D.A."/>
            <person name="Richardson P."/>
        </authorList>
    </citation>
    <scope>NUCLEOTIDE SEQUENCE [LARGE SCALE GENOMIC DNA]</scope>
    <source>
        <strain evidence="9">DSM 245 / NBRC 103803 / 6330</strain>
    </source>
</reference>
<dbReference type="InterPro" id="IPR017200">
    <property type="entry name" value="PqqE-like"/>
</dbReference>
<dbReference type="Pfam" id="PF04055">
    <property type="entry name" value="Radical_SAM"/>
    <property type="match status" value="1"/>
</dbReference>
<dbReference type="GO" id="GO:0003824">
    <property type="term" value="F:catalytic activity"/>
    <property type="evidence" value="ECO:0007669"/>
    <property type="project" value="InterPro"/>
</dbReference>
<sequence length="364" mass="40054">MELPASAVLHPLHTIYFYLTEGCNLKCRHCWIDPKYQGEGEQHPSLDPSLFRKIIREAIPLGLTSVRLTGGEPLLHPAIGELLDCIGENGLQLSVETNGLLCSPQTAQDLRRSCETVFVSVSLDGVDAATHDWMRRVKGAFDKAVRGIHNLVEAGIHPQLIMTITRRNVGQVEQIVRMAESIGAESVKFNHLQPTSRGSKMYENGEALSIGELVALGEWMERTLIPSTALRIDPGHPVAFRPLGRIFGNKPGECGLCGIFGVLGVLAGGKYALCGIGEHIPELVFGNAGSDDLDSVWSENPVLNDIRNGMPHRLQGICGECLFREKCLGSCIAQNYYAKRHLWAPFWYCQQAYEAGLFPSARLR</sequence>
<evidence type="ECO:0000256" key="6">
    <source>
        <dbReference type="ARBA" id="ARBA00023014"/>
    </source>
</evidence>
<dbReference type="HOGENOM" id="CLU_009273_4_1_10"/>
<gene>
    <name evidence="8" type="ordered locus">Clim_1913</name>
</gene>
<dbReference type="EMBL" id="CP001097">
    <property type="protein sequence ID" value="ACD90945.1"/>
    <property type="molecule type" value="Genomic_DNA"/>
</dbReference>
<evidence type="ECO:0000256" key="3">
    <source>
        <dbReference type="ARBA" id="ARBA00022691"/>
    </source>
</evidence>
<feature type="domain" description="Radical SAM core" evidence="7">
    <location>
        <begin position="9"/>
        <end position="237"/>
    </location>
</feature>
<evidence type="ECO:0000313" key="9">
    <source>
        <dbReference type="Proteomes" id="UP000008841"/>
    </source>
</evidence>
<keyword evidence="2" id="KW-0004">4Fe-4S</keyword>
<dbReference type="InterPro" id="IPR050377">
    <property type="entry name" value="Radical_SAM_PqqE_MftC-like"/>
</dbReference>
<dbReference type="SMART" id="SM00729">
    <property type="entry name" value="Elp3"/>
    <property type="match status" value="1"/>
</dbReference>
<dbReference type="AlphaFoldDB" id="B3EF83"/>
<dbReference type="Proteomes" id="UP000008841">
    <property type="component" value="Chromosome"/>
</dbReference>
<keyword evidence="5" id="KW-0408">Iron</keyword>
<keyword evidence="6" id="KW-0411">Iron-sulfur</keyword>